<dbReference type="SUPFAM" id="SSF50978">
    <property type="entry name" value="WD40 repeat-like"/>
    <property type="match status" value="1"/>
</dbReference>
<evidence type="ECO:0000313" key="2">
    <source>
        <dbReference type="EMBL" id="JAT71432.1"/>
    </source>
</evidence>
<accession>A0A1D1ZWW7</accession>
<dbReference type="GO" id="GO:0005634">
    <property type="term" value="C:nucleus"/>
    <property type="evidence" value="ECO:0007669"/>
    <property type="project" value="TreeGrafter"/>
</dbReference>
<organism evidence="2">
    <name type="scientific">Auxenochlorella protothecoides</name>
    <name type="common">Green microalga</name>
    <name type="synonym">Chlorella protothecoides</name>
    <dbReference type="NCBI Taxonomy" id="3075"/>
    <lineage>
        <taxon>Eukaryota</taxon>
        <taxon>Viridiplantae</taxon>
        <taxon>Chlorophyta</taxon>
        <taxon>core chlorophytes</taxon>
        <taxon>Trebouxiophyceae</taxon>
        <taxon>Chlorellales</taxon>
        <taxon>Chlorellaceae</taxon>
        <taxon>Auxenochlorella</taxon>
    </lineage>
</organism>
<feature type="non-terminal residue" evidence="2">
    <location>
        <position position="1"/>
    </location>
</feature>
<feature type="compositionally biased region" description="Basic residues" evidence="1">
    <location>
        <begin position="187"/>
        <end position="196"/>
    </location>
</feature>
<feature type="region of interest" description="Disordered" evidence="1">
    <location>
        <begin position="120"/>
        <end position="143"/>
    </location>
</feature>
<dbReference type="InterPro" id="IPR001680">
    <property type="entry name" value="WD40_rpt"/>
</dbReference>
<dbReference type="InterPro" id="IPR015943">
    <property type="entry name" value="WD40/YVTN_repeat-like_dom_sf"/>
</dbReference>
<name>A0A1D1ZWW7_AUXPR</name>
<dbReference type="EMBL" id="GDKF01007190">
    <property type="protein sequence ID" value="JAT71432.1"/>
    <property type="molecule type" value="Transcribed_RNA"/>
</dbReference>
<dbReference type="InterPro" id="IPR036322">
    <property type="entry name" value="WD40_repeat_dom_sf"/>
</dbReference>
<feature type="region of interest" description="Disordered" evidence="1">
    <location>
        <begin position="186"/>
        <end position="226"/>
    </location>
</feature>
<proteinExistence type="predicted"/>
<dbReference type="Gene3D" id="2.130.10.10">
    <property type="entry name" value="YVTN repeat-like/Quinoprotein amine dehydrogenase"/>
    <property type="match status" value="1"/>
</dbReference>
<dbReference type="PANTHER" id="PTHR14091:SF0">
    <property type="entry name" value="PERIODIC TRYPTOPHAN PROTEIN 1 HOMOLOG"/>
    <property type="match status" value="1"/>
</dbReference>
<dbReference type="PANTHER" id="PTHR14091">
    <property type="entry name" value="PERIODIC TRYPTOPHAN PROTEIN 1"/>
    <property type="match status" value="1"/>
</dbReference>
<dbReference type="SMART" id="SM00320">
    <property type="entry name" value="WD40"/>
    <property type="match status" value="2"/>
</dbReference>
<gene>
    <name evidence="2" type="ORF">g.14772</name>
</gene>
<dbReference type="GO" id="GO:0006364">
    <property type="term" value="P:rRNA processing"/>
    <property type="evidence" value="ECO:0007669"/>
    <property type="project" value="InterPro"/>
</dbReference>
<reference evidence="2" key="1">
    <citation type="submission" date="2015-08" db="EMBL/GenBank/DDBJ databases">
        <authorList>
            <person name="Babu N.S."/>
            <person name="Beckwith C.J."/>
            <person name="Beseler K.G."/>
            <person name="Brison A."/>
            <person name="Carone J.V."/>
            <person name="Caskin T.P."/>
            <person name="Diamond M."/>
            <person name="Durham M.E."/>
            <person name="Foxe J.M."/>
            <person name="Go M."/>
            <person name="Henderson B.A."/>
            <person name="Jones I.B."/>
            <person name="McGettigan J.A."/>
            <person name="Micheletti S.J."/>
            <person name="Nasrallah M.E."/>
            <person name="Ortiz D."/>
            <person name="Piller C.R."/>
            <person name="Privatt S.R."/>
            <person name="Schneider S.L."/>
            <person name="Sharp S."/>
            <person name="Smith T.C."/>
            <person name="Stanton J.D."/>
            <person name="Ullery H.E."/>
            <person name="Wilson R.J."/>
            <person name="Serrano M.G."/>
            <person name="Buck G."/>
            <person name="Lee V."/>
            <person name="Wang Y."/>
            <person name="Carvalho R."/>
            <person name="Voegtly L."/>
            <person name="Shi R."/>
            <person name="Duckworth R."/>
            <person name="Johnson A."/>
            <person name="Loviza R."/>
            <person name="Walstead R."/>
            <person name="Shah Z."/>
            <person name="Kiflezghi M."/>
            <person name="Wade K."/>
            <person name="Ball S.L."/>
            <person name="Bradley K.W."/>
            <person name="Asai D.J."/>
            <person name="Bowman C.A."/>
            <person name="Russell D.A."/>
            <person name="Pope W.H."/>
            <person name="Jacobs-Sera D."/>
            <person name="Hendrix R.W."/>
            <person name="Hatfull G.F."/>
        </authorList>
    </citation>
    <scope>NUCLEOTIDE SEQUENCE</scope>
</reference>
<sequence>PPPPPPPAPLLPHAADHSVKVWDVAAASCTHTLAHHSSKAQAVVWNPAEAPILLSGGFDRRAALVDLRVADAAPASWAVPADVEALAWDPHSPTAFVVAAEDGSVSCFDARKVGLREGGGGGCRSTGDRGKGPDAARVGGAPARWPAQKDALTIASEPRRAAGARLRGDVLPGRAQEGDVCAFLLPGRRRPLPHGQHRQEGQAVGHPGRRRAGPAGHPGPQGRGRVLRRLLRRRADAGGRGRGGGDGGGVGHHDLRGCDGLCGRGECVTACAGAWRTHLLDWAEPSLVHAHQTMACSAPSNARATWSGQK</sequence>
<dbReference type="InterPro" id="IPR044285">
    <property type="entry name" value="PWP1"/>
</dbReference>
<feature type="non-terminal residue" evidence="2">
    <location>
        <position position="310"/>
    </location>
</feature>
<protein>
    <submittedName>
        <fullName evidence="2">Uncharacterized protein</fullName>
    </submittedName>
</protein>
<evidence type="ECO:0000256" key="1">
    <source>
        <dbReference type="SAM" id="MobiDB-lite"/>
    </source>
</evidence>
<dbReference type="AlphaFoldDB" id="A0A1D1ZWW7"/>
<feature type="compositionally biased region" description="Low complexity" evidence="1">
    <location>
        <begin position="213"/>
        <end position="224"/>
    </location>
</feature>